<dbReference type="Gene3D" id="2.60.120.650">
    <property type="entry name" value="Cupin"/>
    <property type="match status" value="1"/>
</dbReference>
<name>A0ABQ0G2Z0_9PEZI</name>
<dbReference type="PROSITE" id="PS51184">
    <property type="entry name" value="JMJC"/>
    <property type="match status" value="1"/>
</dbReference>
<comment type="caution">
    <text evidence="6">The sequence shown here is derived from an EMBL/GenBank/DDBJ whole genome shotgun (WGS) entry which is preliminary data.</text>
</comment>
<keyword evidence="7" id="KW-1185">Reference proteome</keyword>
<dbReference type="PANTHER" id="PTHR10694:SF33">
    <property type="entry name" value="LYSINE-SPECIFIC DEMETHYLASE 5"/>
    <property type="match status" value="1"/>
</dbReference>
<feature type="compositionally biased region" description="Pro residues" evidence="3">
    <location>
        <begin position="496"/>
        <end position="526"/>
    </location>
</feature>
<organism evidence="6 7">
    <name type="scientific">Madurella fahalii</name>
    <dbReference type="NCBI Taxonomy" id="1157608"/>
    <lineage>
        <taxon>Eukaryota</taxon>
        <taxon>Fungi</taxon>
        <taxon>Dikarya</taxon>
        <taxon>Ascomycota</taxon>
        <taxon>Pezizomycotina</taxon>
        <taxon>Sordariomycetes</taxon>
        <taxon>Sordariomycetidae</taxon>
        <taxon>Sordariales</taxon>
        <taxon>Sordariales incertae sedis</taxon>
        <taxon>Madurella</taxon>
    </lineage>
</organism>
<dbReference type="InterPro" id="IPR046341">
    <property type="entry name" value="SET_dom_sf"/>
</dbReference>
<proteinExistence type="predicted"/>
<evidence type="ECO:0000256" key="1">
    <source>
        <dbReference type="ARBA" id="ARBA00022723"/>
    </source>
</evidence>
<dbReference type="PROSITE" id="PS50280">
    <property type="entry name" value="SET"/>
    <property type="match status" value="1"/>
</dbReference>
<dbReference type="Pfam" id="PF00856">
    <property type="entry name" value="SET"/>
    <property type="match status" value="1"/>
</dbReference>
<keyword evidence="2" id="KW-0408">Iron</keyword>
<feature type="compositionally biased region" description="Polar residues" evidence="3">
    <location>
        <begin position="623"/>
        <end position="633"/>
    </location>
</feature>
<feature type="compositionally biased region" description="Basic and acidic residues" evidence="3">
    <location>
        <begin position="473"/>
        <end position="483"/>
    </location>
</feature>
<dbReference type="GeneID" id="98173072"/>
<accession>A0ABQ0G2Z0</accession>
<feature type="region of interest" description="Disordered" evidence="3">
    <location>
        <begin position="473"/>
        <end position="703"/>
    </location>
</feature>
<evidence type="ECO:0000259" key="4">
    <source>
        <dbReference type="PROSITE" id="PS50280"/>
    </source>
</evidence>
<reference evidence="6 7" key="1">
    <citation type="submission" date="2024-09" db="EMBL/GenBank/DDBJ databases">
        <title>Itraconazole resistance in Madurella fahalii resulting from another homologue of gene encoding cytochrome P450 14-alpha sterol demethylase (CYP51).</title>
        <authorList>
            <person name="Yoshioka I."/>
            <person name="Fahal A.H."/>
            <person name="Kaneko S."/>
            <person name="Yaguchi T."/>
        </authorList>
    </citation>
    <scope>NUCLEOTIDE SEQUENCE [LARGE SCALE GENOMIC DNA]</scope>
    <source>
        <strain evidence="6 7">IFM 68171</strain>
    </source>
</reference>
<feature type="region of interest" description="Disordered" evidence="3">
    <location>
        <begin position="66"/>
        <end position="149"/>
    </location>
</feature>
<evidence type="ECO:0000256" key="2">
    <source>
        <dbReference type="ARBA" id="ARBA00023004"/>
    </source>
</evidence>
<dbReference type="Gene3D" id="2.170.270.10">
    <property type="entry name" value="SET domain"/>
    <property type="match status" value="1"/>
</dbReference>
<evidence type="ECO:0000313" key="6">
    <source>
        <dbReference type="EMBL" id="GAB1312117.1"/>
    </source>
</evidence>
<feature type="compositionally biased region" description="Polar residues" evidence="3">
    <location>
        <begin position="88"/>
        <end position="97"/>
    </location>
</feature>
<feature type="domain" description="JmjC" evidence="5">
    <location>
        <begin position="290"/>
        <end position="456"/>
    </location>
</feature>
<dbReference type="SUPFAM" id="SSF51197">
    <property type="entry name" value="Clavaminate synthase-like"/>
    <property type="match status" value="1"/>
</dbReference>
<protein>
    <submittedName>
        <fullName evidence="6">Lysine-specific demethylase 4E</fullName>
    </submittedName>
</protein>
<sequence length="1161" mass="129899">MDALQFKVDSISGEVSQISDALRSYLEHGIASNRKVQPPRTKAGRDLLQQLLGRLDLVSTGLVDVRNLSSPNSSSPSTPTPTPAAQGRDNTLSSYKQSPPPAPPLENQKSELPAVVAEPRSDAQVPPTPAANTAAPPAPVQDHAIPRQGPQEIRLKDGSVYRSPLLSEHASPLFDCTYQDMHVLNEELFELYSSHPIVQDRGYFKLQVRDLPPITVQKVARPSKDHATSFCYKPDRLGLVKVDTGKRSKFTSPHLPLPLSAKTDWSLDEQRELWNSSAADPPKGNWPYIIGNPLFDDVELSPGQKLRRRGRVTLEGINTQYVYFNLAGKTITTMHREDAHVRSENLLRSGQHKFWCFVKPAFSKKLEERMAQEYPEMRRCSQAVRHLSRNIPPARLDEWGIEYTLDYCVPGQAVVTEPGTYHQVLNLGPNYAVAINLEYNSSPDMPLDYRFCDRLCPDKFAISADDFRIYEKPEAPAEEELPRTPESSGSQEKRAPIPPPEGIAPLRPPGYPVPPPTQSATPPPEQALPGKFESAATHLGQPAAPPPDHLTPEKHEQGAATQSVTRTESLPMPYAEGKFVPLEPLDSPPMVQPAPTQERSTPSERESIEHSNQPTGSPDRMAISQSFQAQPTQVEVGPPAHATLPELPLPSSTPSMQPPHTPQQALKNPFSGAAACSLQTVPQPPPLIQQQSNQGYFGPSTEELPPIRKTARLIHPKRYVEAPTPKTSKRQRVEDPPPAHDLPAPGAFEHLAKLVRDRESTRVENLTPEKLGSKPAFERLAHLVREWRRFSKSTPVVLGGMNLGKSIEATMHGYPELHAFLSRLFKLKLAECFERAMAGKGQLLSSQGIMDGMLRMLGWDGTKRHRLPDYLREGKCWKTICGKYDGLLCLMPPQETDCLELSLFKDKVTRLHQGLDTEFVRKMCAMGSILQKAIWDYLELPEFVWESATTTWLLPDQILPLLAPFRLIKSNYFDYKCYYWPKPARWRWGWPMDPSLVMLGDQPCSLCTSRGDNNAKNNNHKPCRCIDTKVPRIPRISDDRSKGTGIRALGSHRANDMLGELVGELVPLGTFGGDWTMELRRPDLDDEPVAAIYPRRMGNWVRKVCHNSTNPSAEFKVMKISGRWRQMLVATRDIEDGEEITAKYGRGFQKEQPYDIVEGLR</sequence>
<dbReference type="InterPro" id="IPR003347">
    <property type="entry name" value="JmjC_dom"/>
</dbReference>
<dbReference type="RefSeq" id="XP_070913850.1">
    <property type="nucleotide sequence ID" value="XM_071057749.1"/>
</dbReference>
<feature type="domain" description="SET" evidence="4">
    <location>
        <begin position="1034"/>
        <end position="1145"/>
    </location>
</feature>
<dbReference type="PANTHER" id="PTHR10694">
    <property type="entry name" value="LYSINE-SPECIFIC DEMETHYLASE"/>
    <property type="match status" value="1"/>
</dbReference>
<dbReference type="SMART" id="SM00558">
    <property type="entry name" value="JmjC"/>
    <property type="match status" value="1"/>
</dbReference>
<dbReference type="SMART" id="SM00317">
    <property type="entry name" value="SET"/>
    <property type="match status" value="1"/>
</dbReference>
<evidence type="ECO:0000313" key="7">
    <source>
        <dbReference type="Proteomes" id="UP001628179"/>
    </source>
</evidence>
<dbReference type="InterPro" id="IPR001214">
    <property type="entry name" value="SET_dom"/>
</dbReference>
<dbReference type="SUPFAM" id="SSF82199">
    <property type="entry name" value="SET domain"/>
    <property type="match status" value="1"/>
</dbReference>
<feature type="compositionally biased region" description="Polar residues" evidence="3">
    <location>
        <begin position="559"/>
        <end position="568"/>
    </location>
</feature>
<evidence type="ECO:0000256" key="3">
    <source>
        <dbReference type="SAM" id="MobiDB-lite"/>
    </source>
</evidence>
<dbReference type="Proteomes" id="UP001628179">
    <property type="component" value="Unassembled WGS sequence"/>
</dbReference>
<feature type="compositionally biased region" description="Low complexity" evidence="3">
    <location>
        <begin position="643"/>
        <end position="655"/>
    </location>
</feature>
<gene>
    <name evidence="6" type="ORF">MFIFM68171_02327</name>
</gene>
<evidence type="ECO:0000259" key="5">
    <source>
        <dbReference type="PROSITE" id="PS51184"/>
    </source>
</evidence>
<dbReference type="Pfam" id="PF02373">
    <property type="entry name" value="JmjC"/>
    <property type="match status" value="1"/>
</dbReference>
<dbReference type="EMBL" id="BAAFSV010000001">
    <property type="protein sequence ID" value="GAB1312117.1"/>
    <property type="molecule type" value="Genomic_DNA"/>
</dbReference>
<feature type="region of interest" description="Disordered" evidence="3">
    <location>
        <begin position="722"/>
        <end position="745"/>
    </location>
</feature>
<keyword evidence="1" id="KW-0479">Metal-binding</keyword>